<dbReference type="AlphaFoldDB" id="A0AA39MES6"/>
<accession>A0AA39MES6</accession>
<dbReference type="Proteomes" id="UP001175226">
    <property type="component" value="Unassembled WGS sequence"/>
</dbReference>
<feature type="transmembrane region" description="Helical" evidence="2">
    <location>
        <begin position="143"/>
        <end position="166"/>
    </location>
</feature>
<reference evidence="3" key="1">
    <citation type="submission" date="2023-06" db="EMBL/GenBank/DDBJ databases">
        <authorList>
            <consortium name="Lawrence Berkeley National Laboratory"/>
            <person name="Ahrendt S."/>
            <person name="Sahu N."/>
            <person name="Indic B."/>
            <person name="Wong-Bajracharya J."/>
            <person name="Merenyi Z."/>
            <person name="Ke H.-M."/>
            <person name="Monk M."/>
            <person name="Kocsube S."/>
            <person name="Drula E."/>
            <person name="Lipzen A."/>
            <person name="Balint B."/>
            <person name="Henrissat B."/>
            <person name="Andreopoulos B."/>
            <person name="Martin F.M."/>
            <person name="Harder C.B."/>
            <person name="Rigling D."/>
            <person name="Ford K.L."/>
            <person name="Foster G.D."/>
            <person name="Pangilinan J."/>
            <person name="Papanicolaou A."/>
            <person name="Barry K."/>
            <person name="LaButti K."/>
            <person name="Viragh M."/>
            <person name="Koriabine M."/>
            <person name="Yan M."/>
            <person name="Riley R."/>
            <person name="Champramary S."/>
            <person name="Plett K.L."/>
            <person name="Tsai I.J."/>
            <person name="Slot J."/>
            <person name="Sipos G."/>
            <person name="Plett J."/>
            <person name="Nagy L.G."/>
            <person name="Grigoriev I.V."/>
        </authorList>
    </citation>
    <scope>NUCLEOTIDE SEQUENCE</scope>
    <source>
        <strain evidence="3">FPL87.14</strain>
    </source>
</reference>
<evidence type="ECO:0000256" key="2">
    <source>
        <dbReference type="SAM" id="Phobius"/>
    </source>
</evidence>
<sequence>MELQTPQFSQDYKNIFFNVLDLNLNATILQALLHGLYTGVVAVTLWTVSSSPRSLHSTFLHAIIITLYALSTISFGTNWTFERSAFIEHRHNYYSVFTALMDRGPTWRGHILASAIAGGISTLLVDLTIIWRCWTVWDRQWKVVFIPIFCVVAATVMKMMEILSIFGNVPNNISKQGYFSAEIDWSLIYVSLTLATTLVCTLLIMYRILRRAPGMNASRKIIEMLIESSAMYSLSLIIYLALLSKNLEAGYYVDIIAPYIKVISPTLLVGRVSAHANAVSRRKKRVAMWENHPPLVGCFREEGTDNSHSPYGGHQTVSGSSMGNETV</sequence>
<feature type="region of interest" description="Disordered" evidence="1">
    <location>
        <begin position="307"/>
        <end position="327"/>
    </location>
</feature>
<evidence type="ECO:0000256" key="1">
    <source>
        <dbReference type="SAM" id="MobiDB-lite"/>
    </source>
</evidence>
<feature type="transmembrane region" description="Helical" evidence="2">
    <location>
        <begin position="60"/>
        <end position="81"/>
    </location>
</feature>
<feature type="transmembrane region" description="Helical" evidence="2">
    <location>
        <begin position="255"/>
        <end position="274"/>
    </location>
</feature>
<feature type="transmembrane region" description="Helical" evidence="2">
    <location>
        <begin position="221"/>
        <end position="243"/>
    </location>
</feature>
<feature type="compositionally biased region" description="Polar residues" evidence="1">
    <location>
        <begin position="315"/>
        <end position="327"/>
    </location>
</feature>
<proteinExistence type="predicted"/>
<dbReference type="EMBL" id="JAUEPT010000131">
    <property type="protein sequence ID" value="KAK0430835.1"/>
    <property type="molecule type" value="Genomic_DNA"/>
</dbReference>
<keyword evidence="4" id="KW-1185">Reference proteome</keyword>
<comment type="caution">
    <text evidence="3">The sequence shown here is derived from an EMBL/GenBank/DDBJ whole genome shotgun (WGS) entry which is preliminary data.</text>
</comment>
<feature type="transmembrane region" description="Helical" evidence="2">
    <location>
        <begin position="186"/>
        <end position="209"/>
    </location>
</feature>
<protein>
    <submittedName>
        <fullName evidence="3">Uncharacterized protein</fullName>
    </submittedName>
</protein>
<organism evidence="3 4">
    <name type="scientific">Armillaria borealis</name>
    <dbReference type="NCBI Taxonomy" id="47425"/>
    <lineage>
        <taxon>Eukaryota</taxon>
        <taxon>Fungi</taxon>
        <taxon>Dikarya</taxon>
        <taxon>Basidiomycota</taxon>
        <taxon>Agaricomycotina</taxon>
        <taxon>Agaricomycetes</taxon>
        <taxon>Agaricomycetidae</taxon>
        <taxon>Agaricales</taxon>
        <taxon>Marasmiineae</taxon>
        <taxon>Physalacriaceae</taxon>
        <taxon>Armillaria</taxon>
    </lineage>
</organism>
<feature type="transmembrane region" description="Helical" evidence="2">
    <location>
        <begin position="28"/>
        <end position="48"/>
    </location>
</feature>
<keyword evidence="2" id="KW-1133">Transmembrane helix</keyword>
<name>A0AA39MES6_9AGAR</name>
<evidence type="ECO:0000313" key="4">
    <source>
        <dbReference type="Proteomes" id="UP001175226"/>
    </source>
</evidence>
<evidence type="ECO:0000313" key="3">
    <source>
        <dbReference type="EMBL" id="KAK0430835.1"/>
    </source>
</evidence>
<keyword evidence="2" id="KW-0472">Membrane</keyword>
<gene>
    <name evidence="3" type="ORF">EV421DRAFT_1931819</name>
</gene>
<feature type="transmembrane region" description="Helical" evidence="2">
    <location>
        <begin position="111"/>
        <end position="131"/>
    </location>
</feature>
<keyword evidence="2" id="KW-0812">Transmembrane</keyword>